<dbReference type="OMA" id="QYLANSM"/>
<dbReference type="InParanoid" id="A0A5E4GLM7"/>
<protein>
    <submittedName>
        <fullName evidence="1">PREDICTED: zinc finger</fullName>
    </submittedName>
</protein>
<dbReference type="AlphaFoldDB" id="A0A5E4GLM7"/>
<dbReference type="EMBL" id="CABIKO010001008">
    <property type="protein sequence ID" value="VVA40533.1"/>
    <property type="molecule type" value="Genomic_DNA"/>
</dbReference>
<reference evidence="2" key="1">
    <citation type="journal article" date="2020" name="Plant J.">
        <title>Transposons played a major role in the diversification between the closely related almond and peach genomes: results from the almond genome sequence.</title>
        <authorList>
            <person name="Alioto T."/>
            <person name="Alexiou K.G."/>
            <person name="Bardil A."/>
            <person name="Barteri F."/>
            <person name="Castanera R."/>
            <person name="Cruz F."/>
            <person name="Dhingra A."/>
            <person name="Duval H."/>
            <person name="Fernandez I Marti A."/>
            <person name="Frias L."/>
            <person name="Galan B."/>
            <person name="Garcia J.L."/>
            <person name="Howad W."/>
            <person name="Gomez-Garrido J."/>
            <person name="Gut M."/>
            <person name="Julca I."/>
            <person name="Morata J."/>
            <person name="Puigdomenech P."/>
            <person name="Ribeca P."/>
            <person name="Rubio Cabetas M.J."/>
            <person name="Vlasova A."/>
            <person name="Wirthensohn M."/>
            <person name="Garcia-Mas J."/>
            <person name="Gabaldon T."/>
            <person name="Casacuberta J.M."/>
            <person name="Arus P."/>
        </authorList>
    </citation>
    <scope>NUCLEOTIDE SEQUENCE [LARGE SCALE GENOMIC DNA]</scope>
    <source>
        <strain evidence="2">cv. Texas</strain>
    </source>
</reference>
<sequence length="50" mass="5896">RAFSTMKHVKTVLRNKMEDEYLVDSLIVYIEKELFVNIDSDSIINDFDSL</sequence>
<proteinExistence type="predicted"/>
<organism evidence="1 2">
    <name type="scientific">Prunus dulcis</name>
    <name type="common">Almond</name>
    <name type="synonym">Amygdalus dulcis</name>
    <dbReference type="NCBI Taxonomy" id="3755"/>
    <lineage>
        <taxon>Eukaryota</taxon>
        <taxon>Viridiplantae</taxon>
        <taxon>Streptophyta</taxon>
        <taxon>Embryophyta</taxon>
        <taxon>Tracheophyta</taxon>
        <taxon>Spermatophyta</taxon>
        <taxon>Magnoliopsida</taxon>
        <taxon>eudicotyledons</taxon>
        <taxon>Gunneridae</taxon>
        <taxon>Pentapetalae</taxon>
        <taxon>rosids</taxon>
        <taxon>fabids</taxon>
        <taxon>Rosales</taxon>
        <taxon>Rosaceae</taxon>
        <taxon>Amygdaloideae</taxon>
        <taxon>Amygdaleae</taxon>
        <taxon>Prunus</taxon>
    </lineage>
</organism>
<feature type="non-terminal residue" evidence="1">
    <location>
        <position position="50"/>
    </location>
</feature>
<evidence type="ECO:0000313" key="1">
    <source>
        <dbReference type="EMBL" id="VVA40533.1"/>
    </source>
</evidence>
<gene>
    <name evidence="1" type="ORF">ALMOND_2B020465</name>
</gene>
<dbReference type="Proteomes" id="UP000327085">
    <property type="component" value="Unassembled WGS sequence"/>
</dbReference>
<name>A0A5E4GLM7_PRUDU</name>
<evidence type="ECO:0000313" key="2">
    <source>
        <dbReference type="Proteomes" id="UP000327085"/>
    </source>
</evidence>
<feature type="non-terminal residue" evidence="1">
    <location>
        <position position="1"/>
    </location>
</feature>
<dbReference type="Gramene" id="VVA40533">
    <property type="protein sequence ID" value="VVA40533"/>
    <property type="gene ID" value="Prudul26B020465"/>
</dbReference>
<accession>A0A5E4GLM7</accession>